<gene>
    <name evidence="3" type="ORF">DCAR_016175</name>
    <name evidence="4" type="ORF">DCAR_0518521</name>
</gene>
<feature type="region of interest" description="Disordered" evidence="1">
    <location>
        <begin position="377"/>
        <end position="416"/>
    </location>
</feature>
<feature type="region of interest" description="Disordered" evidence="1">
    <location>
        <begin position="566"/>
        <end position="627"/>
    </location>
</feature>
<feature type="region of interest" description="Disordered" evidence="1">
    <location>
        <begin position="29"/>
        <end position="54"/>
    </location>
</feature>
<dbReference type="EMBL" id="LNRQ01000005">
    <property type="protein sequence ID" value="KZM92930.1"/>
    <property type="molecule type" value="Genomic_DNA"/>
</dbReference>
<feature type="compositionally biased region" description="Polar residues" evidence="1">
    <location>
        <begin position="42"/>
        <end position="51"/>
    </location>
</feature>
<dbReference type="InterPro" id="IPR044679">
    <property type="entry name" value="PWWP2-like"/>
</dbReference>
<dbReference type="InterPro" id="IPR000313">
    <property type="entry name" value="PWWP_dom"/>
</dbReference>
<dbReference type="Gramene" id="KZM92930">
    <property type="protein sequence ID" value="KZM92930"/>
    <property type="gene ID" value="DCAR_016175"/>
</dbReference>
<dbReference type="AlphaFoldDB" id="A0A161ZZX1"/>
<feature type="compositionally biased region" description="Basic and acidic residues" evidence="1">
    <location>
        <begin position="118"/>
        <end position="127"/>
    </location>
</feature>
<dbReference type="PROSITE" id="PS50812">
    <property type="entry name" value="PWWP"/>
    <property type="match status" value="1"/>
</dbReference>
<dbReference type="EMBL" id="CP093347">
    <property type="protein sequence ID" value="WOG99173.1"/>
    <property type="molecule type" value="Genomic_DNA"/>
</dbReference>
<dbReference type="Proteomes" id="UP000077755">
    <property type="component" value="Chromosome 5"/>
</dbReference>
<feature type="compositionally biased region" description="Polar residues" evidence="1">
    <location>
        <begin position="179"/>
        <end position="194"/>
    </location>
</feature>
<dbReference type="OrthoDB" id="607790at2759"/>
<evidence type="ECO:0000313" key="3">
    <source>
        <dbReference type="EMBL" id="KZM92930.1"/>
    </source>
</evidence>
<keyword evidence="5" id="KW-1185">Reference proteome</keyword>
<evidence type="ECO:0000313" key="4">
    <source>
        <dbReference type="EMBL" id="WOG99173.1"/>
    </source>
</evidence>
<protein>
    <recommendedName>
        <fullName evidence="2">PWWP domain-containing protein</fullName>
    </recommendedName>
</protein>
<dbReference type="STRING" id="79200.A0A161ZZX1"/>
<feature type="compositionally biased region" description="Basic and acidic residues" evidence="1">
    <location>
        <begin position="137"/>
        <end position="146"/>
    </location>
</feature>
<dbReference type="SUPFAM" id="SSF63748">
    <property type="entry name" value="Tudor/PWWP/MBT"/>
    <property type="match status" value="1"/>
</dbReference>
<dbReference type="KEGG" id="dcr:108220052"/>
<dbReference type="PANTHER" id="PTHR33697:SF1">
    <property type="entry name" value="TUDOR_PWWP_MBT SUPERFAMILY PROTEIN"/>
    <property type="match status" value="1"/>
</dbReference>
<dbReference type="PANTHER" id="PTHR33697">
    <property type="entry name" value="T17B22.17 PROTEIN-RELATED"/>
    <property type="match status" value="1"/>
</dbReference>
<evidence type="ECO:0000256" key="1">
    <source>
        <dbReference type="SAM" id="MobiDB-lite"/>
    </source>
</evidence>
<evidence type="ECO:0000259" key="2">
    <source>
        <dbReference type="PROSITE" id="PS50812"/>
    </source>
</evidence>
<sequence length="647" mass="71135">MGSLGEKKTSKIDDFSNGLVWVRRRNGSWWPGRVLSPDELPESSSTPQRSGTPVKLLGRKDASVDWYNLQKSIRIKAFRCGEFEQCIESAKASATGPSKRGVKYARREDAILDALEIESGRQSKDQPDICSNVNRPSNEEVDRKESPPVSLDDVETNHIAEELISSKDKPMLGHELSHSGVSFQEVKTQGQSSLGMRRKNPNDSEDDGTEKKKRMRGIDDLGVGVNSSAKRKRSLNPDVQAFLKKRSRSRQLTKVLESTPVVKVPVISEHVSCPTKSSILGASHSKVSRLESIESKGSLSMVINNNSDSTGENGTSFNASKQANHAVLLSCKQKENEISSTRQADGDSSNRLVDVTLVGEDLAGFTSVFVPCATQNPQVPARAHSSRSRQVEEEELNETASTSSGASKWLSKGRRKLRTSRKSNGCLTVLKPVVDGAALISKEAFQIKSEPVTDDQIDDIQDWGKRILHTTPQMVVPKTELAPSQRLLPYRQSRYTMNPRYQSSAFTPRVYDPDSSLYEVKVVVEASSQHRPPHVPYTSVMSELTGESIIGYPLTVEVLGEGSFEQKPNLTGQKNPGRSRLACSTGEAPMPRKNGVVPKKTRKLSSISGSHRDPVKGKKRGPRKVNRPSLSCIPLNVVFSRINAAIN</sequence>
<dbReference type="Gene3D" id="2.30.30.140">
    <property type="match status" value="1"/>
</dbReference>
<feature type="region of interest" description="Disordered" evidence="1">
    <location>
        <begin position="117"/>
        <end position="233"/>
    </location>
</feature>
<name>A0A161ZZX1_DAUCS</name>
<organism evidence="3">
    <name type="scientific">Daucus carota subsp. sativus</name>
    <name type="common">Carrot</name>
    <dbReference type="NCBI Taxonomy" id="79200"/>
    <lineage>
        <taxon>Eukaryota</taxon>
        <taxon>Viridiplantae</taxon>
        <taxon>Streptophyta</taxon>
        <taxon>Embryophyta</taxon>
        <taxon>Tracheophyta</taxon>
        <taxon>Spermatophyta</taxon>
        <taxon>Magnoliopsida</taxon>
        <taxon>eudicotyledons</taxon>
        <taxon>Gunneridae</taxon>
        <taxon>Pentapetalae</taxon>
        <taxon>asterids</taxon>
        <taxon>campanulids</taxon>
        <taxon>Apiales</taxon>
        <taxon>Apiaceae</taxon>
        <taxon>Apioideae</taxon>
        <taxon>Scandiceae</taxon>
        <taxon>Daucinae</taxon>
        <taxon>Daucus</taxon>
        <taxon>Daucus sect. Daucus</taxon>
    </lineage>
</organism>
<accession>A0A161ZZX1</accession>
<evidence type="ECO:0000313" key="5">
    <source>
        <dbReference type="Proteomes" id="UP000077755"/>
    </source>
</evidence>
<feature type="domain" description="PWWP" evidence="2">
    <location>
        <begin position="16"/>
        <end position="78"/>
    </location>
</feature>
<dbReference type="CDD" id="cd05162">
    <property type="entry name" value="PWWP"/>
    <property type="match status" value="1"/>
</dbReference>
<reference evidence="3" key="1">
    <citation type="journal article" date="2016" name="Nat. Genet.">
        <title>A high-quality carrot genome assembly provides new insights into carotenoid accumulation and asterid genome evolution.</title>
        <authorList>
            <person name="Iorizzo M."/>
            <person name="Ellison S."/>
            <person name="Senalik D."/>
            <person name="Zeng P."/>
            <person name="Satapoomin P."/>
            <person name="Huang J."/>
            <person name="Bowman M."/>
            <person name="Iovene M."/>
            <person name="Sanseverino W."/>
            <person name="Cavagnaro P."/>
            <person name="Yildiz M."/>
            <person name="Macko-Podgorni A."/>
            <person name="Moranska E."/>
            <person name="Grzebelus E."/>
            <person name="Grzebelus D."/>
            <person name="Ashrafi H."/>
            <person name="Zheng Z."/>
            <person name="Cheng S."/>
            <person name="Spooner D."/>
            <person name="Van Deynze A."/>
            <person name="Simon P."/>
        </authorList>
    </citation>
    <scope>NUCLEOTIDE SEQUENCE [LARGE SCALE GENOMIC DNA]</scope>
    <source>
        <tissue evidence="3">Leaf</tissue>
    </source>
</reference>
<feature type="compositionally biased region" description="Basic and acidic residues" evidence="1">
    <location>
        <begin position="155"/>
        <end position="177"/>
    </location>
</feature>
<dbReference type="OMA" id="GFACISP"/>
<reference evidence="4" key="2">
    <citation type="submission" date="2022-03" db="EMBL/GenBank/DDBJ databases">
        <title>Draft title - Genomic analysis of global carrot germplasm unveils the trajectory of domestication and the origin of high carotenoid orange carrot.</title>
        <authorList>
            <person name="Iorizzo M."/>
            <person name="Ellison S."/>
            <person name="Senalik D."/>
            <person name="Macko-Podgorni A."/>
            <person name="Grzebelus D."/>
            <person name="Bostan H."/>
            <person name="Rolling W."/>
            <person name="Curaba J."/>
            <person name="Simon P."/>
        </authorList>
    </citation>
    <scope>NUCLEOTIDE SEQUENCE</scope>
    <source>
        <tissue evidence="4">Leaf</tissue>
    </source>
</reference>
<feature type="compositionally biased region" description="Basic residues" evidence="1">
    <location>
        <begin position="617"/>
        <end position="626"/>
    </location>
</feature>
<dbReference type="Pfam" id="PF00855">
    <property type="entry name" value="PWWP"/>
    <property type="match status" value="1"/>
</dbReference>
<proteinExistence type="predicted"/>
<feature type="compositionally biased region" description="Polar residues" evidence="1">
    <location>
        <begin position="566"/>
        <end position="576"/>
    </location>
</feature>